<accession>A0A445AT46</accession>
<keyword evidence="8" id="KW-1185">Reference proteome</keyword>
<dbReference type="InterPro" id="IPR038765">
    <property type="entry name" value="Papain-like_cys_pep_sf"/>
</dbReference>
<dbReference type="STRING" id="3818.A0A445AT46"/>
<name>A0A445AT46_ARAHY</name>
<keyword evidence="4" id="KW-0788">Thiol protease</keyword>
<dbReference type="OrthoDB" id="1751899at2759"/>
<dbReference type="GO" id="GO:0016929">
    <property type="term" value="F:deSUMOylase activity"/>
    <property type="evidence" value="ECO:0007669"/>
    <property type="project" value="TreeGrafter"/>
</dbReference>
<evidence type="ECO:0000259" key="6">
    <source>
        <dbReference type="PROSITE" id="PS50600"/>
    </source>
</evidence>
<sequence>MVRDHFRQPIRRCIWRTLATPSFPEDCTTCVAIGLFLNPARWSNCSGSVFPTNPPFPNRFAIVIRPFIPLRRDVKLIPLDRLSDVRDRSVVMTSTRLSTGQQPGDSPLQPYDDPIPSQLHTGGTSAVSCARKSTKQTPFAGPLAGIDGSLFSAASCGSSCGAYRHDCSPVAETVVSTVSGMRYDMKLLSEVVSRHEAVMAEIRAAITDLGGLKSLLQVTSASERCCGWCKCSRLRNLSESQGRPVRGQKPGNRHGSGKMHKARPETIRPVIDTMFSVDHIVGTTRRNKFRRLSPLPSPNAASAKRSAEVVDLTSDTVADSYPLGRDSKVQRLVYGGAGGHPRLEQPAIPDDVVNLGSLLRMKVERIPQIMNLVFRPTDAMNLSRHELAVATYIFSEDLPKGEILIDVGDCICSRGALLTLVPKCEVVDDVLNAVVRMLTTSAERHCWFLPTSLMQAAIDGRSMTSGNITSIRNKYMRSKVDRVSRIYQPMWCDQHWYLMIIDVPRRKLIYLDSLRDPNEADARKTGMLRVALYLEGVTLGKSWLSAEGALRPRFSAFDFEEPDIPQQERNSMDCGVWVAQWMIREHLWKDYGVQHVNSARRMRLAVDLVLKSHNEIAHEVVTKAFAHWETKST</sequence>
<feature type="domain" description="Ubiquitin-like protease family profile" evidence="6">
    <location>
        <begin position="372"/>
        <end position="585"/>
    </location>
</feature>
<dbReference type="GO" id="GO:0016926">
    <property type="term" value="P:protein desumoylation"/>
    <property type="evidence" value="ECO:0007669"/>
    <property type="project" value="TreeGrafter"/>
</dbReference>
<feature type="region of interest" description="Disordered" evidence="5">
    <location>
        <begin position="239"/>
        <end position="265"/>
    </location>
</feature>
<dbReference type="SUPFAM" id="SSF54001">
    <property type="entry name" value="Cysteine proteinases"/>
    <property type="match status" value="1"/>
</dbReference>
<dbReference type="Proteomes" id="UP000289738">
    <property type="component" value="Chromosome B01"/>
</dbReference>
<comment type="caution">
    <text evidence="7">The sequence shown here is derived from an EMBL/GenBank/DDBJ whole genome shotgun (WGS) entry which is preliminary data.</text>
</comment>
<dbReference type="PROSITE" id="PS50600">
    <property type="entry name" value="ULP_PROTEASE"/>
    <property type="match status" value="1"/>
</dbReference>
<evidence type="ECO:0000313" key="7">
    <source>
        <dbReference type="EMBL" id="RYR29591.1"/>
    </source>
</evidence>
<gene>
    <name evidence="7" type="ORF">Ahy_B01g054026</name>
</gene>
<evidence type="ECO:0000256" key="2">
    <source>
        <dbReference type="ARBA" id="ARBA00022670"/>
    </source>
</evidence>
<dbReference type="Pfam" id="PF02902">
    <property type="entry name" value="Peptidase_C48"/>
    <property type="match status" value="1"/>
</dbReference>
<keyword evidence="2" id="KW-0645">Protease</keyword>
<dbReference type="Gramene" id="arahy.Tifrunner.gnm2.ann2.Ah11g230200.1">
    <property type="protein sequence ID" value="arahy.Tifrunner.gnm2.ann2.Ah11g230200.1-CDS"/>
    <property type="gene ID" value="arahy.Tifrunner.gnm2.ann2.Ah11g230200"/>
</dbReference>
<dbReference type="EMBL" id="SDMP01000011">
    <property type="protein sequence ID" value="RYR29591.1"/>
    <property type="molecule type" value="Genomic_DNA"/>
</dbReference>
<keyword evidence="3" id="KW-0378">Hydrolase</keyword>
<reference evidence="7 8" key="1">
    <citation type="submission" date="2019-01" db="EMBL/GenBank/DDBJ databases">
        <title>Sequencing of cultivated peanut Arachis hypogaea provides insights into genome evolution and oil improvement.</title>
        <authorList>
            <person name="Chen X."/>
        </authorList>
    </citation>
    <scope>NUCLEOTIDE SEQUENCE [LARGE SCALE GENOMIC DNA]</scope>
    <source>
        <strain evidence="8">cv. Fuhuasheng</strain>
        <tissue evidence="7">Leaves</tissue>
    </source>
</reference>
<dbReference type="GO" id="GO:0005634">
    <property type="term" value="C:nucleus"/>
    <property type="evidence" value="ECO:0007669"/>
    <property type="project" value="TreeGrafter"/>
</dbReference>
<protein>
    <recommendedName>
        <fullName evidence="6">Ubiquitin-like protease family profile domain-containing protein</fullName>
    </recommendedName>
</protein>
<feature type="compositionally biased region" description="Basic residues" evidence="5">
    <location>
        <begin position="251"/>
        <end position="261"/>
    </location>
</feature>
<dbReference type="Gene3D" id="3.40.395.10">
    <property type="entry name" value="Adenoviral Proteinase, Chain A"/>
    <property type="match status" value="1"/>
</dbReference>
<dbReference type="PANTHER" id="PTHR12606">
    <property type="entry name" value="SENTRIN/SUMO-SPECIFIC PROTEASE"/>
    <property type="match status" value="1"/>
</dbReference>
<dbReference type="AlphaFoldDB" id="A0A445AT46"/>
<evidence type="ECO:0000256" key="4">
    <source>
        <dbReference type="ARBA" id="ARBA00022807"/>
    </source>
</evidence>
<dbReference type="PANTHER" id="PTHR12606:SF153">
    <property type="entry name" value="ULP1 PROTEASE FAMILY, CARBOXY-TERMINAL DOMAIN PROTEIN"/>
    <property type="match status" value="1"/>
</dbReference>
<organism evidence="7 8">
    <name type="scientific">Arachis hypogaea</name>
    <name type="common">Peanut</name>
    <dbReference type="NCBI Taxonomy" id="3818"/>
    <lineage>
        <taxon>Eukaryota</taxon>
        <taxon>Viridiplantae</taxon>
        <taxon>Streptophyta</taxon>
        <taxon>Embryophyta</taxon>
        <taxon>Tracheophyta</taxon>
        <taxon>Spermatophyta</taxon>
        <taxon>Magnoliopsida</taxon>
        <taxon>eudicotyledons</taxon>
        <taxon>Gunneridae</taxon>
        <taxon>Pentapetalae</taxon>
        <taxon>rosids</taxon>
        <taxon>fabids</taxon>
        <taxon>Fabales</taxon>
        <taxon>Fabaceae</taxon>
        <taxon>Papilionoideae</taxon>
        <taxon>50 kb inversion clade</taxon>
        <taxon>dalbergioids sensu lato</taxon>
        <taxon>Dalbergieae</taxon>
        <taxon>Pterocarpus clade</taxon>
        <taxon>Arachis</taxon>
    </lineage>
</organism>
<dbReference type="InterPro" id="IPR003653">
    <property type="entry name" value="Peptidase_C48_C"/>
</dbReference>
<dbReference type="GO" id="GO:0006508">
    <property type="term" value="P:proteolysis"/>
    <property type="evidence" value="ECO:0007669"/>
    <property type="project" value="UniProtKB-KW"/>
</dbReference>
<evidence type="ECO:0000256" key="3">
    <source>
        <dbReference type="ARBA" id="ARBA00022801"/>
    </source>
</evidence>
<proteinExistence type="inferred from homology"/>
<evidence type="ECO:0000313" key="8">
    <source>
        <dbReference type="Proteomes" id="UP000289738"/>
    </source>
</evidence>
<evidence type="ECO:0000256" key="1">
    <source>
        <dbReference type="ARBA" id="ARBA00005234"/>
    </source>
</evidence>
<comment type="similarity">
    <text evidence="1">Belongs to the peptidase C48 family.</text>
</comment>
<evidence type="ECO:0000256" key="5">
    <source>
        <dbReference type="SAM" id="MobiDB-lite"/>
    </source>
</evidence>